<evidence type="ECO:0000313" key="1">
    <source>
        <dbReference type="EMBL" id="KAI4310997.1"/>
    </source>
</evidence>
<dbReference type="EMBL" id="CM042890">
    <property type="protein sequence ID" value="KAI4310997.1"/>
    <property type="molecule type" value="Genomic_DNA"/>
</dbReference>
<dbReference type="Proteomes" id="UP001057402">
    <property type="component" value="Chromosome 11"/>
</dbReference>
<protein>
    <submittedName>
        <fullName evidence="1">Uncharacterized protein</fullName>
    </submittedName>
</protein>
<evidence type="ECO:0000313" key="2">
    <source>
        <dbReference type="Proteomes" id="UP001057402"/>
    </source>
</evidence>
<keyword evidence="2" id="KW-1185">Reference proteome</keyword>
<sequence>MGRMDYIATKTDEASGGSDLIDGGMSFLQVAAEEIFGELSKHKDLGFGTHFLKWIASFAAMSDVILIS</sequence>
<name>A0ACB9LHI1_9MYRT</name>
<reference evidence="2" key="1">
    <citation type="journal article" date="2023" name="Front. Plant Sci.">
        <title>Chromosomal-level genome assembly of Melastoma candidum provides insights into trichome evolution.</title>
        <authorList>
            <person name="Zhong Y."/>
            <person name="Wu W."/>
            <person name="Sun C."/>
            <person name="Zou P."/>
            <person name="Liu Y."/>
            <person name="Dai S."/>
            <person name="Zhou R."/>
        </authorList>
    </citation>
    <scope>NUCLEOTIDE SEQUENCE [LARGE SCALE GENOMIC DNA]</scope>
</reference>
<accession>A0ACB9LHI1</accession>
<organism evidence="1 2">
    <name type="scientific">Melastoma candidum</name>
    <dbReference type="NCBI Taxonomy" id="119954"/>
    <lineage>
        <taxon>Eukaryota</taxon>
        <taxon>Viridiplantae</taxon>
        <taxon>Streptophyta</taxon>
        <taxon>Embryophyta</taxon>
        <taxon>Tracheophyta</taxon>
        <taxon>Spermatophyta</taxon>
        <taxon>Magnoliopsida</taxon>
        <taxon>eudicotyledons</taxon>
        <taxon>Gunneridae</taxon>
        <taxon>Pentapetalae</taxon>
        <taxon>rosids</taxon>
        <taxon>malvids</taxon>
        <taxon>Myrtales</taxon>
        <taxon>Melastomataceae</taxon>
        <taxon>Melastomatoideae</taxon>
        <taxon>Melastomateae</taxon>
        <taxon>Melastoma</taxon>
    </lineage>
</organism>
<gene>
    <name evidence="1" type="ORF">MLD38_035935</name>
</gene>
<proteinExistence type="predicted"/>
<comment type="caution">
    <text evidence="1">The sequence shown here is derived from an EMBL/GenBank/DDBJ whole genome shotgun (WGS) entry which is preliminary data.</text>
</comment>